<evidence type="ECO:0000256" key="4">
    <source>
        <dbReference type="ARBA" id="ARBA00023172"/>
    </source>
</evidence>
<protein>
    <submittedName>
        <fullName evidence="8">DNA invertase Pin</fullName>
    </submittedName>
</protein>
<dbReference type="Proteomes" id="UP000050863">
    <property type="component" value="Unassembled WGS sequence"/>
</dbReference>
<dbReference type="InterPro" id="IPR036162">
    <property type="entry name" value="Resolvase-like_N_sf"/>
</dbReference>
<evidence type="ECO:0000256" key="3">
    <source>
        <dbReference type="ARBA" id="ARBA00023125"/>
    </source>
</evidence>
<gene>
    <name evidence="8" type="ORF">CQ12_40180</name>
</gene>
<evidence type="ECO:0000256" key="1">
    <source>
        <dbReference type="ARBA" id="ARBA00009913"/>
    </source>
</evidence>
<dbReference type="PANTHER" id="PTHR30461">
    <property type="entry name" value="DNA-INVERTASE FROM LAMBDOID PROPHAGE"/>
    <property type="match status" value="1"/>
</dbReference>
<reference evidence="8 9" key="1">
    <citation type="submission" date="2014-03" db="EMBL/GenBank/DDBJ databases">
        <title>Bradyrhizobium valentinum sp. nov., isolated from effective nodules of Lupinus mariae-josephae, a lupine endemic of basic-lime soils in Eastern Spain.</title>
        <authorList>
            <person name="Duran D."/>
            <person name="Rey L."/>
            <person name="Navarro A."/>
            <person name="Busquets A."/>
            <person name="Imperial J."/>
            <person name="Ruiz-Argueso T."/>
        </authorList>
    </citation>
    <scope>NUCLEOTIDE SEQUENCE [LARGE SCALE GENOMIC DNA]</scope>
    <source>
        <strain evidence="8 9">PAC68</strain>
    </source>
</reference>
<dbReference type="InterPro" id="IPR006118">
    <property type="entry name" value="Recombinase_CS"/>
</dbReference>
<dbReference type="InterPro" id="IPR009057">
    <property type="entry name" value="Homeodomain-like_sf"/>
</dbReference>
<evidence type="ECO:0000256" key="6">
    <source>
        <dbReference type="PROSITE-ProRule" id="PRU10137"/>
    </source>
</evidence>
<dbReference type="OrthoDB" id="9800103at2"/>
<dbReference type="CDD" id="cd03768">
    <property type="entry name" value="SR_ResInv"/>
    <property type="match status" value="1"/>
</dbReference>
<dbReference type="InterPro" id="IPR050639">
    <property type="entry name" value="SSR_resolvase"/>
</dbReference>
<dbReference type="CDD" id="cd00569">
    <property type="entry name" value="HTH_Hin_like"/>
    <property type="match status" value="1"/>
</dbReference>
<keyword evidence="3" id="KW-0238">DNA-binding</keyword>
<dbReference type="Gene3D" id="1.10.10.60">
    <property type="entry name" value="Homeodomain-like"/>
    <property type="match status" value="1"/>
</dbReference>
<dbReference type="InterPro" id="IPR006119">
    <property type="entry name" value="Resolv_N"/>
</dbReference>
<proteinExistence type="inferred from homology"/>
<accession>A0A0R3M4B7</accession>
<feature type="domain" description="Resolvase/invertase-type recombinase catalytic" evidence="7">
    <location>
        <begin position="1"/>
        <end position="136"/>
    </location>
</feature>
<keyword evidence="2" id="KW-0229">DNA integration</keyword>
<dbReference type="EMBL" id="LLXZ01000005">
    <property type="protein sequence ID" value="KRR15047.1"/>
    <property type="molecule type" value="Genomic_DNA"/>
</dbReference>
<dbReference type="GO" id="GO:0015074">
    <property type="term" value="P:DNA integration"/>
    <property type="evidence" value="ECO:0007669"/>
    <property type="project" value="UniProtKB-KW"/>
</dbReference>
<keyword evidence="9" id="KW-1185">Reference proteome</keyword>
<comment type="similarity">
    <text evidence="1">Belongs to the site-specific recombinase resolvase family.</text>
</comment>
<evidence type="ECO:0000256" key="2">
    <source>
        <dbReference type="ARBA" id="ARBA00022908"/>
    </source>
</evidence>
<evidence type="ECO:0000313" key="8">
    <source>
        <dbReference type="EMBL" id="KRR15047.1"/>
    </source>
</evidence>
<comment type="caution">
    <text evidence="8">The sequence shown here is derived from an EMBL/GenBank/DDBJ whole genome shotgun (WGS) entry which is preliminary data.</text>
</comment>
<dbReference type="SMART" id="SM00857">
    <property type="entry name" value="Resolvase"/>
    <property type="match status" value="1"/>
</dbReference>
<dbReference type="SUPFAM" id="SSF46689">
    <property type="entry name" value="Homeodomain-like"/>
    <property type="match status" value="1"/>
</dbReference>
<evidence type="ECO:0000313" key="9">
    <source>
        <dbReference type="Proteomes" id="UP000050863"/>
    </source>
</evidence>
<name>A0A0R3M4B7_9BRAD</name>
<dbReference type="PANTHER" id="PTHR30461:SF26">
    <property type="entry name" value="RESOLVASE HOMOLOG YNEB"/>
    <property type="match status" value="1"/>
</dbReference>
<dbReference type="GO" id="GO:0003677">
    <property type="term" value="F:DNA binding"/>
    <property type="evidence" value="ECO:0007669"/>
    <property type="project" value="UniProtKB-KW"/>
</dbReference>
<sequence length="182" mass="20302">MKFGYARVSSNTQDNAAQVEALKAAGCERIFSEKASGKSTNGRPEFAKLMKALKHGDVVTVVKLDRLARSSRDLQNILHELQEMGCGFVSLGESWCDTTTDVGRLVMTIMGGIAEFERGLIRKRCEEGIRRAKRKGTKFGRPAVLDPNQRRRVAERYTAGETMAELAREYDCGEATIWRALQ</sequence>
<evidence type="ECO:0000256" key="5">
    <source>
        <dbReference type="PIRSR" id="PIRSR606118-50"/>
    </source>
</evidence>
<organism evidence="8 9">
    <name type="scientific">Bradyrhizobium jicamae</name>
    <dbReference type="NCBI Taxonomy" id="280332"/>
    <lineage>
        <taxon>Bacteria</taxon>
        <taxon>Pseudomonadati</taxon>
        <taxon>Pseudomonadota</taxon>
        <taxon>Alphaproteobacteria</taxon>
        <taxon>Hyphomicrobiales</taxon>
        <taxon>Nitrobacteraceae</taxon>
        <taxon>Bradyrhizobium</taxon>
    </lineage>
</organism>
<evidence type="ECO:0000259" key="7">
    <source>
        <dbReference type="PROSITE" id="PS51736"/>
    </source>
</evidence>
<feature type="active site" description="O-(5'-phospho-DNA)-serine intermediate" evidence="5 6">
    <location>
        <position position="9"/>
    </location>
</feature>
<dbReference type="AlphaFoldDB" id="A0A0R3M4B7"/>
<dbReference type="Pfam" id="PF00239">
    <property type="entry name" value="Resolvase"/>
    <property type="match status" value="1"/>
</dbReference>
<dbReference type="STRING" id="280332.CQ12_40180"/>
<dbReference type="SUPFAM" id="SSF53041">
    <property type="entry name" value="Resolvase-like"/>
    <property type="match status" value="1"/>
</dbReference>
<dbReference type="RefSeq" id="WP_057833628.1">
    <property type="nucleotide sequence ID" value="NZ_LLXZ01000005.1"/>
</dbReference>
<dbReference type="Gene3D" id="3.40.50.1390">
    <property type="entry name" value="Resolvase, N-terminal catalytic domain"/>
    <property type="match status" value="1"/>
</dbReference>
<dbReference type="PROSITE" id="PS00397">
    <property type="entry name" value="RECOMBINASES_1"/>
    <property type="match status" value="1"/>
</dbReference>
<dbReference type="PROSITE" id="PS51736">
    <property type="entry name" value="RECOMBINASES_3"/>
    <property type="match status" value="1"/>
</dbReference>
<dbReference type="GO" id="GO:0000150">
    <property type="term" value="F:DNA strand exchange activity"/>
    <property type="evidence" value="ECO:0007669"/>
    <property type="project" value="InterPro"/>
</dbReference>
<keyword evidence="4" id="KW-0233">DNA recombination</keyword>